<dbReference type="InterPro" id="IPR007484">
    <property type="entry name" value="Peptidase_M28"/>
</dbReference>
<accession>A0A7C2VLL9</accession>
<proteinExistence type="predicted"/>
<dbReference type="SUPFAM" id="SSF53187">
    <property type="entry name" value="Zn-dependent exopeptidases"/>
    <property type="match status" value="1"/>
</dbReference>
<organism evidence="2">
    <name type="scientific">Ignisphaera aggregans</name>
    <dbReference type="NCBI Taxonomy" id="334771"/>
    <lineage>
        <taxon>Archaea</taxon>
        <taxon>Thermoproteota</taxon>
        <taxon>Thermoprotei</taxon>
        <taxon>Desulfurococcales</taxon>
        <taxon>Desulfurococcaceae</taxon>
        <taxon>Ignisphaera</taxon>
    </lineage>
</organism>
<dbReference type="CDD" id="cd00538">
    <property type="entry name" value="PA"/>
    <property type="match status" value="1"/>
</dbReference>
<dbReference type="EMBL" id="DSGT01000009">
    <property type="protein sequence ID" value="HEW53100.1"/>
    <property type="molecule type" value="Genomic_DNA"/>
</dbReference>
<dbReference type="Gene3D" id="3.50.30.30">
    <property type="match status" value="1"/>
</dbReference>
<feature type="domain" description="Peptidase M28" evidence="1">
    <location>
        <begin position="242"/>
        <end position="427"/>
    </location>
</feature>
<evidence type="ECO:0000259" key="1">
    <source>
        <dbReference type="Pfam" id="PF04389"/>
    </source>
</evidence>
<dbReference type="Pfam" id="PF04389">
    <property type="entry name" value="Peptidase_M28"/>
    <property type="match status" value="1"/>
</dbReference>
<dbReference type="Gene3D" id="3.40.630.10">
    <property type="entry name" value="Zn peptidases"/>
    <property type="match status" value="1"/>
</dbReference>
<comment type="caution">
    <text evidence="2">The sequence shown here is derived from an EMBL/GenBank/DDBJ whole genome shotgun (WGS) entry which is preliminary data.</text>
</comment>
<dbReference type="AlphaFoldDB" id="A0A7C2VLL9"/>
<gene>
    <name evidence="2" type="ORF">ENO77_02880</name>
</gene>
<evidence type="ECO:0000313" key="2">
    <source>
        <dbReference type="EMBL" id="HEW53100.1"/>
    </source>
</evidence>
<reference evidence="2" key="1">
    <citation type="journal article" date="2020" name="mSystems">
        <title>Genome- and Community-Level Interaction Insights into Carbon Utilization and Element Cycling Functions of Hydrothermarchaeota in Hydrothermal Sediment.</title>
        <authorList>
            <person name="Zhou Z."/>
            <person name="Liu Y."/>
            <person name="Xu W."/>
            <person name="Pan J."/>
            <person name="Luo Z.H."/>
            <person name="Li M."/>
        </authorList>
    </citation>
    <scope>NUCLEOTIDE SEQUENCE [LARGE SCALE GENOMIC DNA]</scope>
    <source>
        <strain evidence="2">SpSt-16</strain>
    </source>
</reference>
<name>A0A7C2VLL9_9CREN</name>
<sequence>MTMLSDVFNTLYSNFPLSELMWYVSSISRFHRIQGCDELEKAAEFIRKELLDVKNFRVNLYSYSYNKRYGLHSDVVGWSVRDGFTEVFPQNKVLSSFLQAKTSIVAHSPGGDVEAEVVYVGNGLDISRYKEVAGRIVLSYGSPYLVYKIGCRFGASGFIFFRKNAYESAIPYIGLFLSRDDLKECKAPATTISKEDAMRIIDRIERGNKIRARIYVEASYRAESFAPVLEVSLGDGDSEVHLYAHMCHPAGTVNDNASGVAALIGLIHAMDRAIDRGRMHPPSTRRITFVFFPEYYGSLPYLATKQDKNTNVVFGINLDMIGEKQTLTNSTLLFIRSPELFSNPLYEALTFKMLYHAISKGGSFSSVSRTTRYRFDIVPYDSGSDHDIYLQFGVPSVMLNQWPDLFYHSNLDSIDKFDAEITRDIAVAVGTAAYAIAQKKTREAFSEKLSDTYRELVRSWVKLKSIDLREWLATPAIGDKAFYEYSAPRGVISVRTMVSRLGVEKAVEAVKDLEDRFGFHLATRYIPLLTMARPCTVNDIARHILYEYGIEVSKETIEKALSILVALGAVTKK</sequence>
<protein>
    <submittedName>
        <fullName evidence="2">DUF4910 domain-containing protein</fullName>
    </submittedName>
</protein>